<dbReference type="FunCoup" id="A0A1D6JBR0">
    <property type="interactions" value="1501"/>
</dbReference>
<feature type="compositionally biased region" description="Low complexity" evidence="2">
    <location>
        <begin position="1"/>
        <end position="13"/>
    </location>
</feature>
<dbReference type="EMBL" id="CM000786">
    <property type="protein sequence ID" value="AQK45319.1"/>
    <property type="molecule type" value="Genomic_DNA"/>
</dbReference>
<organism evidence="4">
    <name type="scientific">Zea mays</name>
    <name type="common">Maize</name>
    <dbReference type="NCBI Taxonomy" id="4577"/>
    <lineage>
        <taxon>Eukaryota</taxon>
        <taxon>Viridiplantae</taxon>
        <taxon>Streptophyta</taxon>
        <taxon>Embryophyta</taxon>
        <taxon>Tracheophyta</taxon>
        <taxon>Spermatophyta</taxon>
        <taxon>Magnoliopsida</taxon>
        <taxon>Liliopsida</taxon>
        <taxon>Poales</taxon>
        <taxon>Poaceae</taxon>
        <taxon>PACMAD clade</taxon>
        <taxon>Panicoideae</taxon>
        <taxon>Andropogonodae</taxon>
        <taxon>Andropogoneae</taxon>
        <taxon>Tripsacinae</taxon>
        <taxon>Zea</taxon>
    </lineage>
</organism>
<dbReference type="GO" id="GO:0042254">
    <property type="term" value="P:ribosome biogenesis"/>
    <property type="evidence" value="ECO:0007669"/>
    <property type="project" value="InterPro"/>
</dbReference>
<dbReference type="STRING" id="4577.A0A1D6JBR0"/>
<feature type="compositionally biased region" description="Polar residues" evidence="2">
    <location>
        <begin position="500"/>
        <end position="518"/>
    </location>
</feature>
<comment type="similarity">
    <text evidence="1">Belongs to the CBF/MAK21 family.</text>
</comment>
<protein>
    <submittedName>
        <fullName evidence="4">Nucleolar complex protein 4</fullName>
    </submittedName>
</protein>
<feature type="region of interest" description="Disordered" evidence="2">
    <location>
        <begin position="1"/>
        <end position="21"/>
    </location>
</feature>
<dbReference type="SMR" id="A0A1D6JBR0"/>
<dbReference type="InterPro" id="IPR027193">
    <property type="entry name" value="Noc4"/>
</dbReference>
<dbReference type="InParanoid" id="A0A1D6JBR0"/>
<evidence type="ECO:0000313" key="4">
    <source>
        <dbReference type="EMBL" id="AQK45319.1"/>
    </source>
</evidence>
<dbReference type="InterPro" id="IPR005612">
    <property type="entry name" value="CCAAT-binding_factor"/>
</dbReference>
<dbReference type="Pfam" id="PF03914">
    <property type="entry name" value="CBF"/>
    <property type="match status" value="1"/>
</dbReference>
<feature type="domain" description="CCAAT-binding factor" evidence="3">
    <location>
        <begin position="349"/>
        <end position="548"/>
    </location>
</feature>
<dbReference type="IntAct" id="A0A1D6JBR0">
    <property type="interactions" value="4"/>
</dbReference>
<dbReference type="ExpressionAtlas" id="A0A1D6JBR0">
    <property type="expression patterns" value="baseline and differential"/>
</dbReference>
<feature type="region of interest" description="Disordered" evidence="2">
    <location>
        <begin position="500"/>
        <end position="523"/>
    </location>
</feature>
<dbReference type="GO" id="GO:0005634">
    <property type="term" value="C:nucleus"/>
    <property type="evidence" value="ECO:0007669"/>
    <property type="project" value="UniProtKB-ARBA"/>
</dbReference>
<dbReference type="PANTHER" id="PTHR12455">
    <property type="entry name" value="NUCLEOLAR COMPLEX PROTEIN 4"/>
    <property type="match status" value="1"/>
</dbReference>
<gene>
    <name evidence="4" type="ORF">ZEAMMB73_Zm00001d026022</name>
</gene>
<reference evidence="4" key="1">
    <citation type="submission" date="2015-12" db="EMBL/GenBank/DDBJ databases">
        <title>Update maize B73 reference genome by single molecule sequencing technologies.</title>
        <authorList>
            <consortium name="Maize Genome Sequencing Project"/>
            <person name="Ware D."/>
        </authorList>
    </citation>
    <scope>NUCLEOTIDE SEQUENCE</scope>
    <source>
        <tissue evidence="4">Seedling</tissue>
    </source>
</reference>
<sequence length="649" mass="71796">MATSPLPTATASASKKRRSRGGTLALDEVKKLGTELLSSRSHLNHAPALLALLSPTAPLDLALEALISLQSFFVPLIPSIPSASAAANAGDAGSDPELVFGAWLRQRFDELVAALVELSVSPHSDDAIRDVALDALMDFVKLGKDGKFHSAIYHKFLYAVVHAADPVDMLLELLVSKYFKYTDIRYFTYTSLDKIANSLGSKTTGSGKDALQNGSDESKNRSSIFIHNIYNLLAHVPLMDFQKESTFDMWSTVGVISVLTLDFWFCTSDEGLSSKGENDSSKDTSTYINKKLKLKFTKAWLSFLKLPLPLDVYKEVLASIHQNVIPSMSNPSILCDFLTRSYDIGGVISVMALSGLFILMTQHGLEYPKFYEKLYALLTPAVFMAKHRSVFLQLLDTCLKSSYLPAYLAAAFAKRLSRLALSVPPAGALIIIALIHNLLRRHPSVNFLVHWVCYLLHSSYSCIGCLGNLIDRKFLLLFHELSFVLWICFQEVDESDSNATREASQSKKIGSDPFNQNDADPAKSGAMRSSLWEIDTLRHHYSSAVSRFVVSLEEDLTVRAKTTEMKITDFSSGSYATVFRDEVRRRLKQVPLAFYRTTPTSLFLGSDFPGWTFGDQHNSTVETTVEGNGKVEAVGASDSTPSKRLRMET</sequence>
<dbReference type="AlphaFoldDB" id="A0A1D6JBR0"/>
<dbReference type="PANTHER" id="PTHR12455:SF0">
    <property type="entry name" value="NUCLEOLAR COMPLEX PROTEIN 4 HOMOLOG"/>
    <property type="match status" value="1"/>
</dbReference>
<evidence type="ECO:0000256" key="1">
    <source>
        <dbReference type="ARBA" id="ARBA00007797"/>
    </source>
</evidence>
<evidence type="ECO:0000259" key="3">
    <source>
        <dbReference type="Pfam" id="PF03914"/>
    </source>
</evidence>
<proteinExistence type="inferred from homology"/>
<name>A0A1D6JBR0_MAIZE</name>
<accession>A0A1D6JBR0</accession>
<evidence type="ECO:0000256" key="2">
    <source>
        <dbReference type="SAM" id="MobiDB-lite"/>
    </source>
</evidence>